<reference evidence="5" key="3">
    <citation type="journal article" date="2010" name="Genome Res.">
        <title>Population genomic sequencing of Coccidioides fungi reveals recent hybridization and transposon control.</title>
        <authorList>
            <person name="Neafsey D.E."/>
            <person name="Barker B.M."/>
            <person name="Sharpton T.J."/>
            <person name="Stajich J.E."/>
            <person name="Park D.J."/>
            <person name="Whiston E."/>
            <person name="Hung C.-Y."/>
            <person name="McMahan C."/>
            <person name="White J."/>
            <person name="Sykes S."/>
            <person name="Heiman D."/>
            <person name="Young S."/>
            <person name="Zeng Q."/>
            <person name="Abouelleil A."/>
            <person name="Aftuck L."/>
            <person name="Bessette D."/>
            <person name="Brown A."/>
            <person name="FitzGerald M."/>
            <person name="Lui A."/>
            <person name="Macdonald J.P."/>
            <person name="Priest M."/>
            <person name="Orbach M.J."/>
            <person name="Galgiani J.N."/>
            <person name="Kirkland T.N."/>
            <person name="Cole G.T."/>
            <person name="Birren B.W."/>
            <person name="Henn M.R."/>
            <person name="Taylor J.W."/>
            <person name="Rounsley S.D."/>
        </authorList>
    </citation>
    <scope>GENOME REANNOTATION</scope>
    <source>
        <strain evidence="5">RS</strain>
    </source>
</reference>
<proteinExistence type="predicted"/>
<dbReference type="PANTHER" id="PTHR21310:SF37">
    <property type="entry name" value="AMINOGLYCOSIDE PHOSPHOTRANSFERASE DOMAIN-CONTAINING PROTEIN"/>
    <property type="match status" value="1"/>
</dbReference>
<reference evidence="5" key="1">
    <citation type="journal article" date="2009" name="Genome Res.">
        <title>Comparative genomic analyses of the human fungal pathogens Coccidioides and their relatives.</title>
        <authorList>
            <person name="Sharpton T.J."/>
            <person name="Stajich J.E."/>
            <person name="Rounsley S.D."/>
            <person name="Gardner M.J."/>
            <person name="Wortman J.R."/>
            <person name="Jordar V.S."/>
            <person name="Maiti R."/>
            <person name="Kodira C.D."/>
            <person name="Neafsey D.E."/>
            <person name="Zeng Q."/>
            <person name="Hung C.-Y."/>
            <person name="McMahan C."/>
            <person name="Muszewska A."/>
            <person name="Grynberg M."/>
            <person name="Mandel M.A."/>
            <person name="Kellner E.M."/>
            <person name="Barker B.M."/>
            <person name="Galgiani J.N."/>
            <person name="Orbach M.J."/>
            <person name="Kirkland T.N."/>
            <person name="Cole G.T."/>
            <person name="Henn M.R."/>
            <person name="Birren B.W."/>
            <person name="Taylor J.W."/>
        </authorList>
    </citation>
    <scope>NUCLEOTIDE SEQUENCE [LARGE SCALE GENOMIC DNA]</scope>
    <source>
        <strain evidence="5">RS</strain>
    </source>
</reference>
<dbReference type="GeneID" id="4560591"/>
<evidence type="ECO:0000313" key="4">
    <source>
        <dbReference type="EMBL" id="KJF60724.1"/>
    </source>
</evidence>
<feature type="region of interest" description="Disordered" evidence="1">
    <location>
        <begin position="444"/>
        <end position="473"/>
    </location>
</feature>
<dbReference type="RefSeq" id="XP_004444975.1">
    <property type="nucleotide sequence ID" value="XM_004444918.1"/>
</dbReference>
<gene>
    <name evidence="4" type="ORF">CIMG_08741</name>
</gene>
<evidence type="ECO:0000259" key="3">
    <source>
        <dbReference type="Pfam" id="PF01636"/>
    </source>
</evidence>
<sequence>MDLITQHRIKKEAQEFIASIDQSAICELATSFHPAKKCCRIFDEVKKGGFNVCFPVEFMDSPGERWMVRIPILPRLAFPEEKLRGEIATMKFIAEKTTIPIPCLHGYSIKQDNPLGLPFMLLDYVEGRSLFTVDIRKLPDRERCEFFSKLGDIYIQLFQHQFDRIGALTLDADDEHWIFDHNRPLSVLMNDQTLAGIEPCHWIAPSQTFHSTIDYAYTIHQALLDDFHQRRDSIIGKDDACSYIYSLHKLRQFLMEWVKPEYNHGPFILMHGDLRSANILVDDDLNIVSVLDWEWSHTIPVQMFIPPSWLDGLELVGSAKMPHRLLYESMLFTLEMETRQRESEYHPECRYLDNLPLAKIWRKTLRSPDLFIAHGLLQPLYLGNLYWSVLEYDYYGNDRIHFEKRMNDFFSLEIHKPELEAVQQKLQELEGFEVECDMLGIERETRETEKSGNNHSNNTLGKPSADSPAPLHRPRTSLKSLVLKLPWLTQTMTHSRWAFIGTTLIAACCVIIIHQRK</sequence>
<evidence type="ECO:0000256" key="1">
    <source>
        <dbReference type="SAM" id="MobiDB-lite"/>
    </source>
</evidence>
<reference evidence="4" key="2">
    <citation type="submission" date="2009-03" db="EMBL/GenBank/DDBJ databases">
        <authorList>
            <consortium name="The Broad Institute Genome Sequencing Platform"/>
            <person name="Neafsey D."/>
            <person name="Orbach M.J."/>
            <person name="Cole G.T."/>
            <person name="Galgiani J.N."/>
            <person name="Gardner M.J."/>
            <person name="Kirkland T.N."/>
            <person name="Taylor J.W."/>
            <person name="Henn M."/>
            <person name="Young S.K."/>
            <person name="Kodira C.D."/>
            <person name="Zeng Q."/>
            <person name="Koehrsen M."/>
            <person name="Alvarado L."/>
            <person name="Berlin A."/>
            <person name="Borenstein D."/>
            <person name="Chen Z."/>
            <person name="Engels R."/>
            <person name="Freedman E."/>
            <person name="Gellesch M."/>
            <person name="Goldberg J."/>
            <person name="Griggs A."/>
            <person name="Gujja S."/>
            <person name="Heiman D."/>
            <person name="Hepburn T."/>
            <person name="Howarth C."/>
            <person name="Jen D."/>
            <person name="Larson L."/>
            <person name="Lewis B."/>
            <person name="Mehta T."/>
            <person name="Park D."/>
            <person name="Pearson M."/>
            <person name="Roberts A."/>
            <person name="Saif S."/>
            <person name="Shea T."/>
            <person name="Shenoy N."/>
            <person name="Sisk P."/>
            <person name="Stolte C."/>
            <person name="Sykes S."/>
            <person name="Walk T."/>
            <person name="White J."/>
            <person name="Yandava C."/>
            <person name="Galagan J."/>
            <person name="Nusbaum C."/>
            <person name="Birren B."/>
        </authorList>
    </citation>
    <scope>NUCLEOTIDE SEQUENCE</scope>
    <source>
        <strain evidence="4">RS</strain>
    </source>
</reference>
<dbReference type="EMBL" id="GG704913">
    <property type="protein sequence ID" value="KJF60724.1"/>
    <property type="molecule type" value="Genomic_DNA"/>
</dbReference>
<keyword evidence="2" id="KW-1133">Transmembrane helix</keyword>
<dbReference type="PANTHER" id="PTHR21310">
    <property type="entry name" value="AMINOGLYCOSIDE PHOSPHOTRANSFERASE-RELATED-RELATED"/>
    <property type="match status" value="1"/>
</dbReference>
<dbReference type="Proteomes" id="UP000001261">
    <property type="component" value="Unassembled WGS sequence"/>
</dbReference>
<dbReference type="RefSeq" id="XP_004444974.1">
    <property type="nucleotide sequence ID" value="XM_004444917.1"/>
</dbReference>
<evidence type="ECO:0000313" key="5">
    <source>
        <dbReference type="Proteomes" id="UP000001261"/>
    </source>
</evidence>
<evidence type="ECO:0000256" key="2">
    <source>
        <dbReference type="SAM" id="Phobius"/>
    </source>
</evidence>
<keyword evidence="2" id="KW-0472">Membrane</keyword>
<feature type="transmembrane region" description="Helical" evidence="2">
    <location>
        <begin position="497"/>
        <end position="514"/>
    </location>
</feature>
<dbReference type="KEGG" id="cim:CIMG_08741"/>
<feature type="domain" description="Aminoglycoside phosphotransferase" evidence="3">
    <location>
        <begin position="65"/>
        <end position="296"/>
    </location>
</feature>
<dbReference type="OrthoDB" id="5412996at2759"/>
<name>I9NMM4_COCIM</name>
<dbReference type="InterPro" id="IPR002575">
    <property type="entry name" value="Aminoglycoside_PTrfase"/>
</dbReference>
<reference evidence="4" key="4">
    <citation type="submission" date="2015-03" db="EMBL/GenBank/DDBJ databases">
        <title>Annotation of Coccidioides immitis strain RS.</title>
        <authorList>
            <consortium name="The Broad Institute Genome Sequencing Platform"/>
            <consortium name="The Broad Institute Genome Sequencing Center for Infectious Disease."/>
            <person name="Neafsey D."/>
            <person name="Orbach M."/>
            <person name="Henn M.R."/>
            <person name="Cole G.T."/>
            <person name="Galgiani J."/>
            <person name="Gardner M.J."/>
            <person name="Kirkland T.N."/>
            <person name="Taylor J.W."/>
            <person name="Young S.K."/>
            <person name="Zeng Q."/>
            <person name="Koehrsen M."/>
            <person name="Alvarado L."/>
            <person name="Berlin A."/>
            <person name="Borenstein D."/>
            <person name="Chapman S.B."/>
            <person name="Chen Z."/>
            <person name="Engels R."/>
            <person name="Freedman E."/>
            <person name="Gellesch M."/>
            <person name="Goldberg J."/>
            <person name="Griggs A."/>
            <person name="Gujja S."/>
            <person name="Heilman E."/>
            <person name="Heiman D."/>
            <person name="Howarth C."/>
            <person name="Jen D."/>
            <person name="Larson L."/>
            <person name="Mehta T."/>
            <person name="Neiman D."/>
            <person name="Park D."/>
            <person name="Pearson M."/>
            <person name="Richards J."/>
            <person name="Roberts A."/>
            <person name="Saif S."/>
            <person name="Shea T."/>
            <person name="Shenoy N."/>
            <person name="Sisk P."/>
            <person name="Stolte C."/>
            <person name="Sykes S."/>
            <person name="Walk T."/>
            <person name="White J."/>
            <person name="Yandava C."/>
            <person name="Haas B."/>
            <person name="Nusbaum C."/>
            <person name="Birren B."/>
        </authorList>
    </citation>
    <scope>NUCLEOTIDE SEQUENCE</scope>
    <source>
        <strain evidence="4">RS</strain>
    </source>
</reference>
<accession>I9NMM4</accession>
<dbReference type="InterPro" id="IPR011009">
    <property type="entry name" value="Kinase-like_dom_sf"/>
</dbReference>
<dbReference type="Gene3D" id="3.90.1200.10">
    <property type="match status" value="1"/>
</dbReference>
<dbReference type="Pfam" id="PF01636">
    <property type="entry name" value="APH"/>
    <property type="match status" value="1"/>
</dbReference>
<dbReference type="EMBL" id="GG704913">
    <property type="protein sequence ID" value="KJF60723.1"/>
    <property type="molecule type" value="Genomic_DNA"/>
</dbReference>
<dbReference type="AlphaFoldDB" id="I9NMM4"/>
<dbReference type="SUPFAM" id="SSF56112">
    <property type="entry name" value="Protein kinase-like (PK-like)"/>
    <property type="match status" value="1"/>
</dbReference>
<protein>
    <recommendedName>
        <fullName evidence="3">Aminoglycoside phosphotransferase domain-containing protein</fullName>
    </recommendedName>
</protein>
<dbReference type="OMA" id="DERIHYQ"/>
<dbReference type="VEuPathDB" id="FungiDB:CIMG_08741"/>
<keyword evidence="5" id="KW-1185">Reference proteome</keyword>
<keyword evidence="2" id="KW-0812">Transmembrane</keyword>
<organism evidence="4 5">
    <name type="scientific">Coccidioides immitis (strain RS)</name>
    <name type="common">Valley fever fungus</name>
    <dbReference type="NCBI Taxonomy" id="246410"/>
    <lineage>
        <taxon>Eukaryota</taxon>
        <taxon>Fungi</taxon>
        <taxon>Dikarya</taxon>
        <taxon>Ascomycota</taxon>
        <taxon>Pezizomycotina</taxon>
        <taxon>Eurotiomycetes</taxon>
        <taxon>Eurotiomycetidae</taxon>
        <taxon>Onygenales</taxon>
        <taxon>Onygenaceae</taxon>
        <taxon>Coccidioides</taxon>
    </lineage>
</organism>
<dbReference type="InterPro" id="IPR051678">
    <property type="entry name" value="AGP_Transferase"/>
</dbReference>